<sequence>MKGTGRGIWQRYLAFREALGFGKQTVGPFGHDAWVTALEFFTFCTTSLTHALQVTIDTHSGFLYRKAQKGNTGWLKSIGSSIEGSLTTICAGSTSAGYINYHDQYLHVCNANA</sequence>
<proteinExistence type="predicted"/>
<comment type="caution">
    <text evidence="1">The sequence shown here is derived from an EMBL/GenBank/DDBJ whole genome shotgun (WGS) entry which is preliminary data.</text>
</comment>
<evidence type="ECO:0000313" key="1">
    <source>
        <dbReference type="EMBL" id="KAK8206691.1"/>
    </source>
</evidence>
<protein>
    <submittedName>
        <fullName evidence="1">Uncharacterized protein</fullName>
    </submittedName>
</protein>
<organism evidence="1 2">
    <name type="scientific">Zalaria obscura</name>
    <dbReference type="NCBI Taxonomy" id="2024903"/>
    <lineage>
        <taxon>Eukaryota</taxon>
        <taxon>Fungi</taxon>
        <taxon>Dikarya</taxon>
        <taxon>Ascomycota</taxon>
        <taxon>Pezizomycotina</taxon>
        <taxon>Dothideomycetes</taxon>
        <taxon>Dothideomycetidae</taxon>
        <taxon>Dothideales</taxon>
        <taxon>Zalariaceae</taxon>
        <taxon>Zalaria</taxon>
    </lineage>
</organism>
<evidence type="ECO:0000313" key="2">
    <source>
        <dbReference type="Proteomes" id="UP001320706"/>
    </source>
</evidence>
<accession>A0ACC3SD55</accession>
<dbReference type="Proteomes" id="UP001320706">
    <property type="component" value="Unassembled WGS sequence"/>
</dbReference>
<gene>
    <name evidence="1" type="ORF">M8818_004525</name>
</gene>
<reference evidence="1" key="1">
    <citation type="submission" date="2024-02" db="EMBL/GenBank/DDBJ databases">
        <title>Metagenome Assembled Genome of Zalaria obscura JY119.</title>
        <authorList>
            <person name="Vighnesh L."/>
            <person name="Jagadeeshwari U."/>
            <person name="Venkata Ramana C."/>
            <person name="Sasikala C."/>
        </authorList>
    </citation>
    <scope>NUCLEOTIDE SEQUENCE</scope>
    <source>
        <strain evidence="1">JY119</strain>
    </source>
</reference>
<name>A0ACC3SD55_9PEZI</name>
<dbReference type="EMBL" id="JAMKPW020000022">
    <property type="protein sequence ID" value="KAK8206691.1"/>
    <property type="molecule type" value="Genomic_DNA"/>
</dbReference>
<keyword evidence="2" id="KW-1185">Reference proteome</keyword>